<sequence length="135" mass="15149">MNRGRTRVRMTMTRWVTGLAGWGTFIRETEGRSRQGGCVGRVQPLHVVGADGEAGMESWGERPRKCVGMLSFIRQTGMGWIPSCCGWWMAWVGNQTRDHGHGLDIANADLTFTQFLETQHRRKGQQGDSKRQGQG</sequence>
<evidence type="ECO:0000313" key="1">
    <source>
        <dbReference type="EMBL" id="KAK0741449.1"/>
    </source>
</evidence>
<comment type="caution">
    <text evidence="1">The sequence shown here is derived from an EMBL/GenBank/DDBJ whole genome shotgun (WGS) entry which is preliminary data.</text>
</comment>
<dbReference type="AlphaFoldDB" id="A0AA40K0I2"/>
<dbReference type="Proteomes" id="UP001172155">
    <property type="component" value="Unassembled WGS sequence"/>
</dbReference>
<accession>A0AA40K0I2</accession>
<protein>
    <submittedName>
        <fullName evidence="1">Uncharacterized protein</fullName>
    </submittedName>
</protein>
<gene>
    <name evidence="1" type="ORF">B0T18DRAFT_231196</name>
</gene>
<reference evidence="1" key="1">
    <citation type="submission" date="2023-06" db="EMBL/GenBank/DDBJ databases">
        <title>Genome-scale phylogeny and comparative genomics of the fungal order Sordariales.</title>
        <authorList>
            <consortium name="Lawrence Berkeley National Laboratory"/>
            <person name="Hensen N."/>
            <person name="Bonometti L."/>
            <person name="Westerberg I."/>
            <person name="Brannstrom I.O."/>
            <person name="Guillou S."/>
            <person name="Cros-Aarteil S."/>
            <person name="Calhoun S."/>
            <person name="Haridas S."/>
            <person name="Kuo A."/>
            <person name="Mondo S."/>
            <person name="Pangilinan J."/>
            <person name="Riley R."/>
            <person name="LaButti K."/>
            <person name="Andreopoulos B."/>
            <person name="Lipzen A."/>
            <person name="Chen C."/>
            <person name="Yanf M."/>
            <person name="Daum C."/>
            <person name="Ng V."/>
            <person name="Clum A."/>
            <person name="Steindorff A."/>
            <person name="Ohm R."/>
            <person name="Martin F."/>
            <person name="Silar P."/>
            <person name="Natvig D."/>
            <person name="Lalanne C."/>
            <person name="Gautier V."/>
            <person name="Ament-velasquez S.L."/>
            <person name="Kruys A."/>
            <person name="Hutchinson M.I."/>
            <person name="Powell A.J."/>
            <person name="Barry K."/>
            <person name="Miller A.N."/>
            <person name="Grigoriev I.V."/>
            <person name="Debuchy R."/>
            <person name="Gladieux P."/>
            <person name="Thoren M.H."/>
            <person name="Johannesson H."/>
        </authorList>
    </citation>
    <scope>NUCLEOTIDE SEQUENCE</scope>
    <source>
        <strain evidence="1">SMH3187-1</strain>
    </source>
</reference>
<evidence type="ECO:0000313" key="2">
    <source>
        <dbReference type="Proteomes" id="UP001172155"/>
    </source>
</evidence>
<dbReference type="EMBL" id="JAUKUD010000006">
    <property type="protein sequence ID" value="KAK0741449.1"/>
    <property type="molecule type" value="Genomic_DNA"/>
</dbReference>
<proteinExistence type="predicted"/>
<organism evidence="1 2">
    <name type="scientific">Schizothecium vesticola</name>
    <dbReference type="NCBI Taxonomy" id="314040"/>
    <lineage>
        <taxon>Eukaryota</taxon>
        <taxon>Fungi</taxon>
        <taxon>Dikarya</taxon>
        <taxon>Ascomycota</taxon>
        <taxon>Pezizomycotina</taxon>
        <taxon>Sordariomycetes</taxon>
        <taxon>Sordariomycetidae</taxon>
        <taxon>Sordariales</taxon>
        <taxon>Schizotheciaceae</taxon>
        <taxon>Schizothecium</taxon>
    </lineage>
</organism>
<name>A0AA40K0I2_9PEZI</name>
<keyword evidence="2" id="KW-1185">Reference proteome</keyword>